<sequence>MVRVVHRFVDGLPRRVRRGHSGLMTTSPAAPAPPTTTPTTAPEPQLSFTEPGELIAAVPHLLGFTPSDSIVLITLTGPDLTMIGATLRADLPPPDQVPAMARRLLVPVLRHDTTATVLMVVGGALQDESGPPHRDLVDAVADELAEGGVAVAWALWVAAIEDGAPWRSYGEEQGGGVVPDPSASGMAHLATASGIVTYPSRDELAATVAPDPPVLLAERAEAVDAHAADAAGDVESEARGVRLMRDTVRRAALDVGRGPLELDEDTVVRLAVALSYPRVRDVCLRLAGQPEPIAAERVWAALTRAIPPPWCSEAALLLAITAYLRGDGALAGMAVDRALEADEAHPLAGLVRWALNLSMRPDQLRRLVERSYALAERSDAATTPDGSG</sequence>
<dbReference type="OrthoDB" id="3264463at2"/>
<dbReference type="Pfam" id="PF13830">
    <property type="entry name" value="DUF4192"/>
    <property type="match status" value="1"/>
</dbReference>
<evidence type="ECO:0000256" key="1">
    <source>
        <dbReference type="SAM" id="MobiDB-lite"/>
    </source>
</evidence>
<name>A0A4Q7KD53_9PSEU</name>
<evidence type="ECO:0000313" key="3">
    <source>
        <dbReference type="Proteomes" id="UP000294257"/>
    </source>
</evidence>
<protein>
    <submittedName>
        <fullName evidence="2">Uncharacterized protein DUF4192</fullName>
    </submittedName>
</protein>
<gene>
    <name evidence="2" type="ORF">EV193_116116</name>
</gene>
<accession>A0A4Q7KD53</accession>
<feature type="region of interest" description="Disordered" evidence="1">
    <location>
        <begin position="16"/>
        <end position="47"/>
    </location>
</feature>
<keyword evidence="3" id="KW-1185">Reference proteome</keyword>
<evidence type="ECO:0000313" key="2">
    <source>
        <dbReference type="EMBL" id="RZS30595.1"/>
    </source>
</evidence>
<dbReference type="EMBL" id="SGWQ01000016">
    <property type="protein sequence ID" value="RZS30595.1"/>
    <property type="molecule type" value="Genomic_DNA"/>
</dbReference>
<dbReference type="Proteomes" id="UP000294257">
    <property type="component" value="Unassembled WGS sequence"/>
</dbReference>
<dbReference type="InterPro" id="IPR025447">
    <property type="entry name" value="DUF4192"/>
</dbReference>
<organism evidence="2 3">
    <name type="scientific">Herbihabitans rhizosphaerae</name>
    <dbReference type="NCBI Taxonomy" id="1872711"/>
    <lineage>
        <taxon>Bacteria</taxon>
        <taxon>Bacillati</taxon>
        <taxon>Actinomycetota</taxon>
        <taxon>Actinomycetes</taxon>
        <taxon>Pseudonocardiales</taxon>
        <taxon>Pseudonocardiaceae</taxon>
        <taxon>Herbihabitans</taxon>
    </lineage>
</organism>
<proteinExistence type="predicted"/>
<comment type="caution">
    <text evidence="2">The sequence shown here is derived from an EMBL/GenBank/DDBJ whole genome shotgun (WGS) entry which is preliminary data.</text>
</comment>
<dbReference type="AlphaFoldDB" id="A0A4Q7KD53"/>
<reference evidence="2 3" key="1">
    <citation type="submission" date="2019-02" db="EMBL/GenBank/DDBJ databases">
        <title>Genomic Encyclopedia of Type Strains, Phase IV (KMG-IV): sequencing the most valuable type-strain genomes for metagenomic binning, comparative biology and taxonomic classification.</title>
        <authorList>
            <person name="Goeker M."/>
        </authorList>
    </citation>
    <scope>NUCLEOTIDE SEQUENCE [LARGE SCALE GENOMIC DNA]</scope>
    <source>
        <strain evidence="2 3">DSM 101727</strain>
    </source>
</reference>